<dbReference type="SUPFAM" id="SSF49452">
    <property type="entry name" value="Starch-binding domain-like"/>
    <property type="match status" value="1"/>
</dbReference>
<dbReference type="InterPro" id="IPR029058">
    <property type="entry name" value="AB_hydrolase_fold"/>
</dbReference>
<feature type="compositionally biased region" description="Low complexity" evidence="1">
    <location>
        <begin position="30"/>
        <end position="88"/>
    </location>
</feature>
<gene>
    <name evidence="2" type="ORF">O0S08_31420</name>
</gene>
<keyword evidence="3" id="KW-1185">Reference proteome</keyword>
<dbReference type="Gene3D" id="2.60.40.1120">
    <property type="entry name" value="Carboxypeptidase-like, regulatory domain"/>
    <property type="match status" value="1"/>
</dbReference>
<dbReference type="Proteomes" id="UP001164459">
    <property type="component" value="Chromosome"/>
</dbReference>
<feature type="region of interest" description="Disordered" evidence="1">
    <location>
        <begin position="23"/>
        <end position="88"/>
    </location>
</feature>
<dbReference type="Gene3D" id="2.60.40.1080">
    <property type="match status" value="1"/>
</dbReference>
<dbReference type="InterPro" id="IPR013784">
    <property type="entry name" value="Carb-bd-like_fold"/>
</dbReference>
<protein>
    <submittedName>
        <fullName evidence="2">Carboxypeptidase-like regulatory domain-containing protein</fullName>
    </submittedName>
</protein>
<evidence type="ECO:0000256" key="1">
    <source>
        <dbReference type="SAM" id="MobiDB-lite"/>
    </source>
</evidence>
<name>A0ABY7GUS2_9BACT</name>
<evidence type="ECO:0000313" key="2">
    <source>
        <dbReference type="EMBL" id="WAS90720.1"/>
    </source>
</evidence>
<organism evidence="2 3">
    <name type="scientific">Nannocystis punicea</name>
    <dbReference type="NCBI Taxonomy" id="2995304"/>
    <lineage>
        <taxon>Bacteria</taxon>
        <taxon>Pseudomonadati</taxon>
        <taxon>Myxococcota</taxon>
        <taxon>Polyangia</taxon>
        <taxon>Nannocystales</taxon>
        <taxon>Nannocystaceae</taxon>
        <taxon>Nannocystis</taxon>
    </lineage>
</organism>
<dbReference type="RefSeq" id="WP_269033047.1">
    <property type="nucleotide sequence ID" value="NZ_CP114040.1"/>
</dbReference>
<proteinExistence type="predicted"/>
<accession>A0ABY7GUS2</accession>
<dbReference type="EMBL" id="CP114040">
    <property type="protein sequence ID" value="WAS90720.1"/>
    <property type="molecule type" value="Genomic_DNA"/>
</dbReference>
<evidence type="ECO:0000313" key="3">
    <source>
        <dbReference type="Proteomes" id="UP001164459"/>
    </source>
</evidence>
<dbReference type="SUPFAM" id="SSF53474">
    <property type="entry name" value="alpha/beta-Hydrolases"/>
    <property type="match status" value="1"/>
</dbReference>
<dbReference type="PROSITE" id="PS51257">
    <property type="entry name" value="PROKAR_LIPOPROTEIN"/>
    <property type="match status" value="1"/>
</dbReference>
<reference evidence="2" key="1">
    <citation type="submission" date="2022-11" db="EMBL/GenBank/DDBJ databases">
        <title>Minimal conservation of predation-associated metabolite biosynthetic gene clusters underscores biosynthetic potential of Myxococcota including descriptions for ten novel species: Archangium lansinium sp. nov., Myxococcus landrumus sp. nov., Nannocystis bai.</title>
        <authorList>
            <person name="Ahearne A."/>
            <person name="Stevens C."/>
            <person name="Dowd S."/>
        </authorList>
    </citation>
    <scope>NUCLEOTIDE SEQUENCE</scope>
    <source>
        <strain evidence="2">Fl3</strain>
    </source>
</reference>
<dbReference type="Gene3D" id="3.40.50.1820">
    <property type="entry name" value="alpha/beta hydrolase"/>
    <property type="match status" value="1"/>
</dbReference>
<sequence>MHPRGWVWWIGGVALQSFVACPASEGSQDPSSATSPTSAATTSTTSTGDEQPDPTTSTTSTTSSSASPTTTTSTLTSDDPSTSTTDSTADDSIVALQIDPPQLVVTVASGWSFPQQFTVVGLTQDDTPVPVDAQWSLDAPALGTITRHGGAFQASNTAAGSATITAGAAGLEATAQVTVELAGDFPGCPPRPPLTDGEPTPGAFVKVVAPEYQGTGVYHGLYLPPDWQPGRRYPVIVESPCNQYDDFTGKVDDAALGYHLGGCRHFVWLVLPYLENGANLDYGWGDVPATIAYWQTNVARTIEAWGVDSGAVVVAGFSRGAIGTSFIGLHNDGIADAWLGFVMHSHADVVTPLTPDQGAGSAARMERVRGRASWLSWGAAGDGGAANSLKGVDLLGSFGYPVTTLAVPGVGHTDAWLADDAASRQTAQQWLFATVAARPGTHAIRGRVVDGGGQGVADARIASGARVAWTDAHGHYALLGLVPGLREVACTHPELTCSKSQTIDITADHADDVDFVAE</sequence>